<organism evidence="5 6">
    <name type="scientific">Nonlabens xylanidelens</name>
    <dbReference type="NCBI Taxonomy" id="191564"/>
    <lineage>
        <taxon>Bacteria</taxon>
        <taxon>Pseudomonadati</taxon>
        <taxon>Bacteroidota</taxon>
        <taxon>Flavobacteriia</taxon>
        <taxon>Flavobacteriales</taxon>
        <taxon>Flavobacteriaceae</taxon>
        <taxon>Nonlabens</taxon>
    </lineage>
</organism>
<evidence type="ECO:0000256" key="4">
    <source>
        <dbReference type="SAM" id="SignalP"/>
    </source>
</evidence>
<gene>
    <name evidence="5" type="ORF">LY01_01564</name>
</gene>
<accession>A0A2S6IKW6</accession>
<reference evidence="5 6" key="1">
    <citation type="submission" date="2018-02" db="EMBL/GenBank/DDBJ databases">
        <title>Genomic Encyclopedia of Archaeal and Bacterial Type Strains, Phase II (KMG-II): from individual species to whole genera.</title>
        <authorList>
            <person name="Goeker M."/>
        </authorList>
    </citation>
    <scope>NUCLEOTIDE SEQUENCE [LARGE SCALE GENOMIC DNA]</scope>
    <source>
        <strain evidence="5 6">DSM 16809</strain>
    </source>
</reference>
<comment type="function">
    <text evidence="1">May be involved in the biogenesis of curli organelles.</text>
</comment>
<evidence type="ECO:0000256" key="2">
    <source>
        <dbReference type="ARBA" id="ARBA00014031"/>
    </source>
</evidence>
<dbReference type="OrthoDB" id="1443407at2"/>
<dbReference type="Proteomes" id="UP000239002">
    <property type="component" value="Unassembled WGS sequence"/>
</dbReference>
<dbReference type="AlphaFoldDB" id="A0A2S6IKW6"/>
<dbReference type="RefSeq" id="WP_104515267.1">
    <property type="nucleotide sequence ID" value="NZ_MQVW01000024.1"/>
</dbReference>
<comment type="caution">
    <text evidence="5">The sequence shown here is derived from an EMBL/GenBank/DDBJ whole genome shotgun (WGS) entry which is preliminary data.</text>
</comment>
<dbReference type="InterPro" id="IPR018893">
    <property type="entry name" value="T8SS_CsgF"/>
</dbReference>
<evidence type="ECO:0000256" key="3">
    <source>
        <dbReference type="ARBA" id="ARBA00022729"/>
    </source>
</evidence>
<evidence type="ECO:0000256" key="1">
    <source>
        <dbReference type="ARBA" id="ARBA00003989"/>
    </source>
</evidence>
<keyword evidence="3 4" id="KW-0732">Signal</keyword>
<sequence>MLKKLTTSLVLLFSICFMANDLNAQQFVYKPINPAFGGDTFNYQWLVQSAELQNKFTDPAEAQSANDTSTLDSFAAGINSQILSQLSRSLLDLQFDTSTGLSPGVFSFGSLEVEILESLEGLVVNILDTTTGDQTQVIVPNQ</sequence>
<feature type="chain" id="PRO_5015391856" description="Curli production assembly/transport component CsgF" evidence="4">
    <location>
        <begin position="20"/>
        <end position="142"/>
    </location>
</feature>
<dbReference type="Pfam" id="PF10614">
    <property type="entry name" value="CsgF"/>
    <property type="match status" value="1"/>
</dbReference>
<keyword evidence="6" id="KW-1185">Reference proteome</keyword>
<protein>
    <recommendedName>
        <fullName evidence="2">Curli production assembly/transport component CsgF</fullName>
    </recommendedName>
</protein>
<proteinExistence type="predicted"/>
<dbReference type="EMBL" id="PTJE01000003">
    <property type="protein sequence ID" value="PPK94811.1"/>
    <property type="molecule type" value="Genomic_DNA"/>
</dbReference>
<name>A0A2S6IKW6_9FLAO</name>
<evidence type="ECO:0000313" key="5">
    <source>
        <dbReference type="EMBL" id="PPK94811.1"/>
    </source>
</evidence>
<feature type="signal peptide" evidence="4">
    <location>
        <begin position="1"/>
        <end position="19"/>
    </location>
</feature>
<evidence type="ECO:0000313" key="6">
    <source>
        <dbReference type="Proteomes" id="UP000239002"/>
    </source>
</evidence>